<evidence type="ECO:0000256" key="6">
    <source>
        <dbReference type="ARBA" id="ARBA00023054"/>
    </source>
</evidence>
<dbReference type="PANTHER" id="PTHR13476">
    <property type="entry name" value="CHROMATIN MODIFICATION-RELATED PROTEIN MEAF6"/>
    <property type="match status" value="1"/>
</dbReference>
<gene>
    <name evidence="12" type="ORF">AMATHDRAFT_137701</name>
</gene>
<dbReference type="STRING" id="703135.A0A2A9NZC1"/>
<comment type="function">
    <text evidence="9">Component of the NuA4 histone acetyltransferase complex which is involved in transcriptional activation of selected genes principally by acetylation of nucleosomal histone H4 and H2A. The NuA4 complex is also involved in DNA repair.</text>
</comment>
<name>A0A2A9NZC1_9AGAR</name>
<keyword evidence="8 9" id="KW-0539">Nucleus</keyword>
<evidence type="ECO:0000256" key="3">
    <source>
        <dbReference type="ARBA" id="ARBA00018504"/>
    </source>
</evidence>
<feature type="compositionally biased region" description="Low complexity" evidence="11">
    <location>
        <begin position="122"/>
        <end position="135"/>
    </location>
</feature>
<evidence type="ECO:0000256" key="5">
    <source>
        <dbReference type="ARBA" id="ARBA00023015"/>
    </source>
</evidence>
<dbReference type="Proteomes" id="UP000242287">
    <property type="component" value="Unassembled WGS sequence"/>
</dbReference>
<keyword evidence="4 9" id="KW-0156">Chromatin regulator</keyword>
<accession>A0A2A9NZC1</accession>
<keyword evidence="9" id="KW-0227">DNA damage</keyword>
<evidence type="ECO:0000256" key="11">
    <source>
        <dbReference type="SAM" id="MobiDB-lite"/>
    </source>
</evidence>
<dbReference type="GO" id="GO:0006325">
    <property type="term" value="P:chromatin organization"/>
    <property type="evidence" value="ECO:0007669"/>
    <property type="project" value="UniProtKB-KW"/>
</dbReference>
<evidence type="ECO:0000256" key="2">
    <source>
        <dbReference type="ARBA" id="ARBA00010916"/>
    </source>
</evidence>
<dbReference type="AlphaFoldDB" id="A0A2A9NZC1"/>
<dbReference type="OrthoDB" id="440324at2759"/>
<dbReference type="GO" id="GO:0006281">
    <property type="term" value="P:DNA repair"/>
    <property type="evidence" value="ECO:0007669"/>
    <property type="project" value="UniProtKB-UniRule"/>
</dbReference>
<keyword evidence="5 9" id="KW-0805">Transcription regulation</keyword>
<evidence type="ECO:0000256" key="8">
    <source>
        <dbReference type="ARBA" id="ARBA00023242"/>
    </source>
</evidence>
<keyword evidence="7 9" id="KW-0804">Transcription</keyword>
<dbReference type="GO" id="GO:0005634">
    <property type="term" value="C:nucleus"/>
    <property type="evidence" value="ECO:0007669"/>
    <property type="project" value="UniProtKB-SubCell"/>
</dbReference>
<proteinExistence type="inferred from homology"/>
<keyword evidence="9" id="KW-0234">DNA repair</keyword>
<dbReference type="GO" id="GO:0035267">
    <property type="term" value="C:NuA4 histone acetyltransferase complex"/>
    <property type="evidence" value="ECO:0007669"/>
    <property type="project" value="UniProtKB-UniRule"/>
</dbReference>
<evidence type="ECO:0000313" key="13">
    <source>
        <dbReference type="Proteomes" id="UP000242287"/>
    </source>
</evidence>
<evidence type="ECO:0000256" key="10">
    <source>
        <dbReference type="SAM" id="Coils"/>
    </source>
</evidence>
<comment type="subcellular location">
    <subcellularLocation>
        <location evidence="1 9">Nucleus</location>
    </subcellularLocation>
</comment>
<comment type="subunit">
    <text evidence="9">Component of the NuA4 histone acetyltransferase complex.</text>
</comment>
<protein>
    <recommendedName>
        <fullName evidence="3 9">Chromatin modification-related protein EAF6</fullName>
    </recommendedName>
</protein>
<keyword evidence="6 10" id="KW-0175">Coiled coil</keyword>
<feature type="coiled-coil region" evidence="10">
    <location>
        <begin position="24"/>
        <end position="51"/>
    </location>
</feature>
<dbReference type="InterPro" id="IPR015418">
    <property type="entry name" value="Eaf6"/>
</dbReference>
<evidence type="ECO:0000256" key="9">
    <source>
        <dbReference type="RuleBase" id="RU368022"/>
    </source>
</evidence>
<feature type="region of interest" description="Disordered" evidence="11">
    <location>
        <begin position="106"/>
        <end position="194"/>
    </location>
</feature>
<sequence length="194" mass="21483">MADAAASGPSNDDKARYDVLKKDLVQALLKKRTLDKQLAQIEAQIYSLEATYLIETATHGGGNIVQGFDGYLKNQTVTRRKYEVNDQDRIFSNSSLTYQKSLELIGEGDDPGATNEEYGKQPTPGVTTVVVPPATRNQELSVAQQKKARDREYQRKKRAMASRRSTAESDDDIVSAASVSSRRPSKRARVVDDD</sequence>
<dbReference type="Pfam" id="PF09340">
    <property type="entry name" value="NuA4"/>
    <property type="match status" value="1"/>
</dbReference>
<reference evidence="12 13" key="1">
    <citation type="submission" date="2014-02" db="EMBL/GenBank/DDBJ databases">
        <title>Transposable element dynamics among asymbiotic and ectomycorrhizal Amanita fungi.</title>
        <authorList>
            <consortium name="DOE Joint Genome Institute"/>
            <person name="Hess J."/>
            <person name="Skrede I."/>
            <person name="Wolfe B."/>
            <person name="LaButti K."/>
            <person name="Ohm R.A."/>
            <person name="Grigoriev I.V."/>
            <person name="Pringle A."/>
        </authorList>
    </citation>
    <scope>NUCLEOTIDE SEQUENCE [LARGE SCALE GENOMIC DNA]</scope>
    <source>
        <strain evidence="12 13">SKay4041</strain>
    </source>
</reference>
<evidence type="ECO:0000313" key="12">
    <source>
        <dbReference type="EMBL" id="PFH53400.1"/>
    </source>
</evidence>
<keyword evidence="13" id="KW-1185">Reference proteome</keyword>
<evidence type="ECO:0000256" key="4">
    <source>
        <dbReference type="ARBA" id="ARBA00022853"/>
    </source>
</evidence>
<dbReference type="EMBL" id="KZ301974">
    <property type="protein sequence ID" value="PFH53400.1"/>
    <property type="molecule type" value="Genomic_DNA"/>
</dbReference>
<organism evidence="12 13">
    <name type="scientific">Amanita thiersii Skay4041</name>
    <dbReference type="NCBI Taxonomy" id="703135"/>
    <lineage>
        <taxon>Eukaryota</taxon>
        <taxon>Fungi</taxon>
        <taxon>Dikarya</taxon>
        <taxon>Basidiomycota</taxon>
        <taxon>Agaricomycotina</taxon>
        <taxon>Agaricomycetes</taxon>
        <taxon>Agaricomycetidae</taxon>
        <taxon>Agaricales</taxon>
        <taxon>Pluteineae</taxon>
        <taxon>Amanitaceae</taxon>
        <taxon>Amanita</taxon>
    </lineage>
</organism>
<evidence type="ECO:0000256" key="1">
    <source>
        <dbReference type="ARBA" id="ARBA00004123"/>
    </source>
</evidence>
<comment type="similarity">
    <text evidence="2 9">Belongs to the EAF6 family.</text>
</comment>
<evidence type="ECO:0000256" key="7">
    <source>
        <dbReference type="ARBA" id="ARBA00023163"/>
    </source>
</evidence>